<reference evidence="2" key="1">
    <citation type="journal article" date="2022" name="Mol. Ecol. Resour.">
        <title>The genomes of chicory, endive, great burdock and yacon provide insights into Asteraceae palaeo-polyploidization history and plant inulin production.</title>
        <authorList>
            <person name="Fan W."/>
            <person name="Wang S."/>
            <person name="Wang H."/>
            <person name="Wang A."/>
            <person name="Jiang F."/>
            <person name="Liu H."/>
            <person name="Zhao H."/>
            <person name="Xu D."/>
            <person name="Zhang Y."/>
        </authorList>
    </citation>
    <scope>NUCLEOTIDE SEQUENCE [LARGE SCALE GENOMIC DNA]</scope>
    <source>
        <strain evidence="2">cv. Punajuju</strain>
    </source>
</reference>
<reference evidence="1 2" key="2">
    <citation type="journal article" date="2022" name="Mol. Ecol. Resour.">
        <title>The genomes of chicory, endive, great burdock and yacon provide insights into Asteraceae paleo-polyploidization history and plant inulin production.</title>
        <authorList>
            <person name="Fan W."/>
            <person name="Wang S."/>
            <person name="Wang H."/>
            <person name="Wang A."/>
            <person name="Jiang F."/>
            <person name="Liu H."/>
            <person name="Zhao H."/>
            <person name="Xu D."/>
            <person name="Zhang Y."/>
        </authorList>
    </citation>
    <scope>NUCLEOTIDE SEQUENCE [LARGE SCALE GENOMIC DNA]</scope>
    <source>
        <strain evidence="2">cv. Punajuju</strain>
        <tissue evidence="1">Leaves</tissue>
    </source>
</reference>
<dbReference type="Proteomes" id="UP001055811">
    <property type="component" value="Linkage Group LG06"/>
</dbReference>
<accession>A0ACB9BK63</accession>
<dbReference type="EMBL" id="CM042014">
    <property type="protein sequence ID" value="KAI3722415.1"/>
    <property type="molecule type" value="Genomic_DNA"/>
</dbReference>
<sequence length="137" mass="15387">MYVSAVRRSVEVVMVREQQRWWQTGSGRAILTRGGGCCGEGKTWNICQKYEMEHAYHFVPHLSSTSETKSPTTGYVFKEGKTKSLTAAPTLRKTILCLLVEEKSCGGAVVTFIGREDGVSTTQRSAQIRRREQGRRK</sequence>
<evidence type="ECO:0000313" key="1">
    <source>
        <dbReference type="EMBL" id="KAI3722415.1"/>
    </source>
</evidence>
<keyword evidence="2" id="KW-1185">Reference proteome</keyword>
<name>A0ACB9BK63_CICIN</name>
<proteinExistence type="predicted"/>
<organism evidence="1 2">
    <name type="scientific">Cichorium intybus</name>
    <name type="common">Chicory</name>
    <dbReference type="NCBI Taxonomy" id="13427"/>
    <lineage>
        <taxon>Eukaryota</taxon>
        <taxon>Viridiplantae</taxon>
        <taxon>Streptophyta</taxon>
        <taxon>Embryophyta</taxon>
        <taxon>Tracheophyta</taxon>
        <taxon>Spermatophyta</taxon>
        <taxon>Magnoliopsida</taxon>
        <taxon>eudicotyledons</taxon>
        <taxon>Gunneridae</taxon>
        <taxon>Pentapetalae</taxon>
        <taxon>asterids</taxon>
        <taxon>campanulids</taxon>
        <taxon>Asterales</taxon>
        <taxon>Asteraceae</taxon>
        <taxon>Cichorioideae</taxon>
        <taxon>Cichorieae</taxon>
        <taxon>Cichoriinae</taxon>
        <taxon>Cichorium</taxon>
    </lineage>
</organism>
<gene>
    <name evidence="1" type="ORF">L2E82_33453</name>
</gene>
<evidence type="ECO:0000313" key="2">
    <source>
        <dbReference type="Proteomes" id="UP001055811"/>
    </source>
</evidence>
<protein>
    <submittedName>
        <fullName evidence="1">Uncharacterized protein</fullName>
    </submittedName>
</protein>
<comment type="caution">
    <text evidence="1">The sequence shown here is derived from an EMBL/GenBank/DDBJ whole genome shotgun (WGS) entry which is preliminary data.</text>
</comment>